<dbReference type="Gene3D" id="3.90.190.10">
    <property type="entry name" value="Protein tyrosine phosphatase superfamily"/>
    <property type="match status" value="1"/>
</dbReference>
<comment type="caution">
    <text evidence="2">The sequence shown here is derived from an EMBL/GenBank/DDBJ whole genome shotgun (WGS) entry which is preliminary data.</text>
</comment>
<name>A0A7C9JB29_9ACTN</name>
<protein>
    <submittedName>
        <fullName evidence="2">Protein phosphatase</fullName>
    </submittedName>
</protein>
<dbReference type="Proteomes" id="UP000479526">
    <property type="component" value="Unassembled WGS sequence"/>
</dbReference>
<gene>
    <name evidence="2" type="ORF">GT755_10040</name>
</gene>
<dbReference type="InterPro" id="IPR000387">
    <property type="entry name" value="Tyr_Pase_dom"/>
</dbReference>
<organism evidence="2 3">
    <name type="scientific">Herbidospora solisilvae</name>
    <dbReference type="NCBI Taxonomy" id="2696284"/>
    <lineage>
        <taxon>Bacteria</taxon>
        <taxon>Bacillati</taxon>
        <taxon>Actinomycetota</taxon>
        <taxon>Actinomycetes</taxon>
        <taxon>Streptosporangiales</taxon>
        <taxon>Streptosporangiaceae</taxon>
        <taxon>Herbidospora</taxon>
    </lineage>
</organism>
<accession>A0A7C9JB29</accession>
<dbReference type="AlphaFoldDB" id="A0A7C9JB29"/>
<sequence>MEYRFVPFDDQPWHEIIPGLFMGGHFRNDSGGLLPVIVADEFDVVISMIRLDGHGPGTSAVHHACHVPDGQLTPAEMAEVRAMSDLAAEAVRSGQKVLIRCRAGYNRSGLVVAQTLLLLGYGLDEAINLVRTKRSSFALHNPYFVEYLNAGT</sequence>
<reference evidence="2 3" key="1">
    <citation type="submission" date="2020-01" db="EMBL/GenBank/DDBJ databases">
        <title>Herbidospora sp. NEAU-GS84 nov., a novel actinomycete isolated from soil.</title>
        <authorList>
            <person name="Han L."/>
        </authorList>
    </citation>
    <scope>NUCLEOTIDE SEQUENCE [LARGE SCALE GENOMIC DNA]</scope>
    <source>
        <strain evidence="2 3">NEAU-GS84</strain>
    </source>
</reference>
<dbReference type="InterPro" id="IPR000340">
    <property type="entry name" value="Dual-sp_phosphatase_cat-dom"/>
</dbReference>
<dbReference type="PROSITE" id="PS50056">
    <property type="entry name" value="TYR_PHOSPHATASE_2"/>
    <property type="match status" value="1"/>
</dbReference>
<evidence type="ECO:0000259" key="1">
    <source>
        <dbReference type="PROSITE" id="PS50056"/>
    </source>
</evidence>
<dbReference type="InterPro" id="IPR029021">
    <property type="entry name" value="Prot-tyrosine_phosphatase-like"/>
</dbReference>
<evidence type="ECO:0000313" key="2">
    <source>
        <dbReference type="EMBL" id="NAS22024.1"/>
    </source>
</evidence>
<dbReference type="EMBL" id="WXEW01000003">
    <property type="protein sequence ID" value="NAS22024.1"/>
    <property type="molecule type" value="Genomic_DNA"/>
</dbReference>
<proteinExistence type="predicted"/>
<evidence type="ECO:0000313" key="3">
    <source>
        <dbReference type="Proteomes" id="UP000479526"/>
    </source>
</evidence>
<dbReference type="RefSeq" id="WP_161479464.1">
    <property type="nucleotide sequence ID" value="NZ_WXEW01000003.1"/>
</dbReference>
<dbReference type="Pfam" id="PF00782">
    <property type="entry name" value="DSPc"/>
    <property type="match status" value="1"/>
</dbReference>
<dbReference type="SUPFAM" id="SSF52799">
    <property type="entry name" value="(Phosphotyrosine protein) phosphatases II"/>
    <property type="match status" value="1"/>
</dbReference>
<feature type="domain" description="Tyrosine specific protein phosphatases" evidence="1">
    <location>
        <begin position="77"/>
        <end position="145"/>
    </location>
</feature>
<keyword evidence="3" id="KW-1185">Reference proteome</keyword>